<evidence type="ECO:0000313" key="8">
    <source>
        <dbReference type="EMBL" id="MDP4302179.1"/>
    </source>
</evidence>
<protein>
    <submittedName>
        <fullName evidence="8">C-type cytochrome biogenesis protein CcmI</fullName>
    </submittedName>
</protein>
<dbReference type="Pfam" id="PF23914">
    <property type="entry name" value="TPR_CcmH_CycH"/>
    <property type="match status" value="1"/>
</dbReference>
<feature type="domain" description="Cytochrome c-type biogenesis protein H TPR" evidence="7">
    <location>
        <begin position="145"/>
        <end position="279"/>
    </location>
</feature>
<dbReference type="InterPro" id="IPR056412">
    <property type="entry name" value="Ig_CycH"/>
</dbReference>
<dbReference type="InterPro" id="IPR056413">
    <property type="entry name" value="TPR_CcmH_CycH"/>
</dbReference>
<keyword evidence="9" id="KW-1185">Reference proteome</keyword>
<evidence type="ECO:0000256" key="5">
    <source>
        <dbReference type="SAM" id="Phobius"/>
    </source>
</evidence>
<dbReference type="InterPro" id="IPR051263">
    <property type="entry name" value="C-type_cytochrome_biogenesis"/>
</dbReference>
<gene>
    <name evidence="8" type="ORF">Q8X39_16205</name>
</gene>
<proteinExistence type="predicted"/>
<evidence type="ECO:0000259" key="7">
    <source>
        <dbReference type="Pfam" id="PF23914"/>
    </source>
</evidence>
<feature type="repeat" description="TPR" evidence="4">
    <location>
        <begin position="172"/>
        <end position="205"/>
    </location>
</feature>
<dbReference type="Proteomes" id="UP001235760">
    <property type="component" value="Unassembled WGS sequence"/>
</dbReference>
<sequence>MTPDLATLRRQLQQLQELHASGALDDAQLAASRERLERLIVEQVMNQVDDSVVESTATVDAAGAGATPVAAAAAPKAAPMGAAPNTAPTTARARPSVRLIAFSGMFVLALAAGGYAYKGSPSLWNQRAGTPEATAAAGGQGGQGGSHEVTMEQISAMADGLRDRLAKEPENAEGWAMLARSYVVLGRQAEAVPAYRKAIALVPGDAGLLADLADALAVTNNRQIAGEPMKYIEQALKLDPNQPKALSLAGTEAFLRGDFKAASTLWERILVSQPADSPMAAQVRESINEARQRGGLPPLAVGEVPKAVAGAAMPAARPAQAAAPAAPAQPAAPGKTSVAGTVSLAPALAAKASPEDTVFVFARAAEGPRMPLAILRKQVKDLPITFQLDDSTAMTPAMKLSNFPQVIVGARVSKTGNAMPQPGDLQGLSQPVALGASGLKIVIGEEVGR</sequence>
<keyword evidence="1" id="KW-0677">Repeat</keyword>
<keyword evidence="2" id="KW-0201">Cytochrome c-type biogenesis</keyword>
<dbReference type="PANTHER" id="PTHR47870:SF1">
    <property type="entry name" value="CYTOCHROME C-TYPE BIOGENESIS PROTEIN CCMH"/>
    <property type="match status" value="1"/>
</dbReference>
<feature type="transmembrane region" description="Helical" evidence="5">
    <location>
        <begin position="99"/>
        <end position="117"/>
    </location>
</feature>
<keyword evidence="5" id="KW-1133">Transmembrane helix</keyword>
<dbReference type="SUPFAM" id="SSF48452">
    <property type="entry name" value="TPR-like"/>
    <property type="match status" value="1"/>
</dbReference>
<keyword evidence="5" id="KW-0472">Membrane</keyword>
<feature type="domain" description="Cytochrome c-type biogenesis protein H Ig-like" evidence="6">
    <location>
        <begin position="340"/>
        <end position="443"/>
    </location>
</feature>
<organism evidence="8 9">
    <name type="scientific">Leptothrix discophora</name>
    <dbReference type="NCBI Taxonomy" id="89"/>
    <lineage>
        <taxon>Bacteria</taxon>
        <taxon>Pseudomonadati</taxon>
        <taxon>Pseudomonadota</taxon>
        <taxon>Betaproteobacteria</taxon>
        <taxon>Burkholderiales</taxon>
        <taxon>Sphaerotilaceae</taxon>
        <taxon>Leptothrix</taxon>
    </lineage>
</organism>
<dbReference type="PANTHER" id="PTHR47870">
    <property type="entry name" value="CYTOCHROME C-TYPE BIOGENESIS PROTEIN CCMH"/>
    <property type="match status" value="1"/>
</dbReference>
<dbReference type="InterPro" id="IPR019734">
    <property type="entry name" value="TPR_rpt"/>
</dbReference>
<name>A0ABT9G6S4_LEPDI</name>
<dbReference type="SMART" id="SM00028">
    <property type="entry name" value="TPR"/>
    <property type="match status" value="3"/>
</dbReference>
<dbReference type="EMBL" id="JAUZEE010000009">
    <property type="protein sequence ID" value="MDP4302179.1"/>
    <property type="molecule type" value="Genomic_DNA"/>
</dbReference>
<dbReference type="PROSITE" id="PS50005">
    <property type="entry name" value="TPR"/>
    <property type="match status" value="1"/>
</dbReference>
<evidence type="ECO:0000256" key="4">
    <source>
        <dbReference type="PROSITE-ProRule" id="PRU00339"/>
    </source>
</evidence>
<keyword evidence="3 4" id="KW-0802">TPR repeat</keyword>
<evidence type="ECO:0000313" key="9">
    <source>
        <dbReference type="Proteomes" id="UP001235760"/>
    </source>
</evidence>
<keyword evidence="5" id="KW-0812">Transmembrane</keyword>
<evidence type="ECO:0000256" key="1">
    <source>
        <dbReference type="ARBA" id="ARBA00022737"/>
    </source>
</evidence>
<dbReference type="RefSeq" id="WP_305750715.1">
    <property type="nucleotide sequence ID" value="NZ_JAUZEE010000009.1"/>
</dbReference>
<evidence type="ECO:0000256" key="2">
    <source>
        <dbReference type="ARBA" id="ARBA00022748"/>
    </source>
</evidence>
<dbReference type="Gene3D" id="1.25.40.10">
    <property type="entry name" value="Tetratricopeptide repeat domain"/>
    <property type="match status" value="1"/>
</dbReference>
<reference evidence="8 9" key="1">
    <citation type="submission" date="2023-08" db="EMBL/GenBank/DDBJ databases">
        <authorList>
            <person name="Roldan D.M."/>
            <person name="Menes R.J."/>
        </authorList>
    </citation>
    <scope>NUCLEOTIDE SEQUENCE [LARGE SCALE GENOMIC DNA]</scope>
    <source>
        <strain evidence="8 9">CCM 2812</strain>
    </source>
</reference>
<evidence type="ECO:0000256" key="3">
    <source>
        <dbReference type="ARBA" id="ARBA00022803"/>
    </source>
</evidence>
<comment type="caution">
    <text evidence="8">The sequence shown here is derived from an EMBL/GenBank/DDBJ whole genome shotgun (WGS) entry which is preliminary data.</text>
</comment>
<evidence type="ECO:0000259" key="6">
    <source>
        <dbReference type="Pfam" id="PF23892"/>
    </source>
</evidence>
<accession>A0ABT9G6S4</accession>
<dbReference type="Pfam" id="PF23892">
    <property type="entry name" value="Ig_CycH"/>
    <property type="match status" value="1"/>
</dbReference>
<dbReference type="InterPro" id="IPR011990">
    <property type="entry name" value="TPR-like_helical_dom_sf"/>
</dbReference>